<protein>
    <submittedName>
        <fullName evidence="3">Aa3 type cytochrome c oxidase subunit IV</fullName>
    </submittedName>
</protein>
<dbReference type="Pfam" id="PF07835">
    <property type="entry name" value="COX4_pro_2"/>
    <property type="match status" value="1"/>
</dbReference>
<organism evidence="3 4">
    <name type="scientific">Pseudoxanthobacter soli DSM 19599</name>
    <dbReference type="NCBI Taxonomy" id="1123029"/>
    <lineage>
        <taxon>Bacteria</taxon>
        <taxon>Pseudomonadati</taxon>
        <taxon>Pseudomonadota</taxon>
        <taxon>Alphaproteobacteria</taxon>
        <taxon>Hyphomicrobiales</taxon>
        <taxon>Segnochrobactraceae</taxon>
        <taxon>Pseudoxanthobacter</taxon>
    </lineage>
</organism>
<dbReference type="Gene3D" id="1.20.5.160">
    <property type="entry name" value="Bacterial aa3 type cytochrome c oxidase subunit IV"/>
    <property type="match status" value="1"/>
</dbReference>
<evidence type="ECO:0000313" key="3">
    <source>
        <dbReference type="EMBL" id="SHO67510.1"/>
    </source>
</evidence>
<feature type="transmembrane region" description="Helical" evidence="1">
    <location>
        <begin position="42"/>
        <end position="61"/>
    </location>
</feature>
<keyword evidence="4" id="KW-1185">Reference proteome</keyword>
<dbReference type="InterPro" id="IPR012422">
    <property type="entry name" value="Cyt_c_oxidase_su4_bac-aa3"/>
</dbReference>
<keyword evidence="1" id="KW-0472">Membrane</keyword>
<gene>
    <name evidence="3" type="ORF">SAMN02745172_04191</name>
</gene>
<evidence type="ECO:0000256" key="1">
    <source>
        <dbReference type="SAM" id="Phobius"/>
    </source>
</evidence>
<accession>A0A1M7ZRH5</accession>
<dbReference type="Proteomes" id="UP000186406">
    <property type="component" value="Unassembled WGS sequence"/>
</dbReference>
<dbReference type="SUPFAM" id="SSF81469">
    <property type="entry name" value="Bacterial aa3 type cytochrome c oxidase subunit IV"/>
    <property type="match status" value="1"/>
</dbReference>
<name>A0A1M7ZRH5_9HYPH</name>
<evidence type="ECO:0000313" key="4">
    <source>
        <dbReference type="Proteomes" id="UP000186406"/>
    </source>
</evidence>
<keyword evidence="1" id="KW-1133">Transmembrane helix</keyword>
<dbReference type="InterPro" id="IPR036596">
    <property type="entry name" value="Cyt-C_aa3_sf"/>
</dbReference>
<evidence type="ECO:0000259" key="2">
    <source>
        <dbReference type="Pfam" id="PF07835"/>
    </source>
</evidence>
<dbReference type="AlphaFoldDB" id="A0A1M7ZRH5"/>
<dbReference type="STRING" id="1123029.SAMN02745172_04191"/>
<feature type="domain" description="Cytochrome c oxidase subunit IV bacterial aa3 type" evidence="2">
    <location>
        <begin position="26"/>
        <end position="61"/>
    </location>
</feature>
<proteinExistence type="predicted"/>
<dbReference type="EMBL" id="FRXO01000015">
    <property type="protein sequence ID" value="SHO67510.1"/>
    <property type="molecule type" value="Genomic_DNA"/>
</dbReference>
<reference evidence="3 4" key="1">
    <citation type="submission" date="2016-12" db="EMBL/GenBank/DDBJ databases">
        <authorList>
            <person name="Song W.-J."/>
            <person name="Kurnit D.M."/>
        </authorList>
    </citation>
    <scope>NUCLEOTIDE SEQUENCE [LARGE SCALE GENOMIC DNA]</scope>
    <source>
        <strain evidence="3 4">DSM 19599</strain>
    </source>
</reference>
<sequence length="62" mass="6724">MAHGNTAHGHLSHATTERSAGEHMTAMDYAAHEATYSTFLGMVKWSVIGLVILMALMGFFLT</sequence>
<keyword evidence="1" id="KW-0812">Transmembrane</keyword>